<accession>A0A9N9WKB3</accession>
<sequence>MYIIPDIIDLVSSDDEKTESVIFDGRVDPDSVVTFDNCDEIRDYMEDIVRDRAKTNGTVYELAGDGDNKCLVKLCGNKAHPLPTARGFCRFHSSVGHLCIGLVNGRMCSTEGCNNKSRIFEDFCSGCYSLQPDARTKKKRDQARQWTTERVIDEANNIAVKYGDMVKRDPSLSVYFGITVRHPSIRLREHLKSGKDFNAATLEISVPDAHSLAELEFEVVARFAELVGGRHLRNRTAGGDYWLPNMDRAGVLYVLLFNNHVTPHTATPPIDFRSRRGYRHRAFPIITKHRHIELPRFNKIVGIADILRKMGYDTNHNLKQAPKHREVGHKCEQCDHVATSMLALETHLKVHRNKGKHICRHCGHPSTRLEHFRLHLKTIHDEILPLAKRRKEEYA</sequence>
<reference evidence="2" key="1">
    <citation type="submission" date="2022-01" db="EMBL/GenBank/DDBJ databases">
        <authorList>
            <person name="King R."/>
        </authorList>
    </citation>
    <scope>NUCLEOTIDE SEQUENCE</scope>
</reference>
<proteinExistence type="predicted"/>
<organism evidence="2 3">
    <name type="scientific">Chironomus riparius</name>
    <dbReference type="NCBI Taxonomy" id="315576"/>
    <lineage>
        <taxon>Eukaryota</taxon>
        <taxon>Metazoa</taxon>
        <taxon>Ecdysozoa</taxon>
        <taxon>Arthropoda</taxon>
        <taxon>Hexapoda</taxon>
        <taxon>Insecta</taxon>
        <taxon>Pterygota</taxon>
        <taxon>Neoptera</taxon>
        <taxon>Endopterygota</taxon>
        <taxon>Diptera</taxon>
        <taxon>Nematocera</taxon>
        <taxon>Chironomoidea</taxon>
        <taxon>Chironomidae</taxon>
        <taxon>Chironominae</taxon>
        <taxon>Chironomus</taxon>
    </lineage>
</organism>
<protein>
    <recommendedName>
        <fullName evidence="1">C2H2-type domain-containing protein</fullName>
    </recommendedName>
</protein>
<dbReference type="InterPro" id="IPR013087">
    <property type="entry name" value="Znf_C2H2_type"/>
</dbReference>
<gene>
    <name evidence="2" type="ORF">CHIRRI_LOCUS1771</name>
</gene>
<dbReference type="InterPro" id="IPR036236">
    <property type="entry name" value="Znf_C2H2_sf"/>
</dbReference>
<dbReference type="EMBL" id="OU895877">
    <property type="protein sequence ID" value="CAG9798793.1"/>
    <property type="molecule type" value="Genomic_DNA"/>
</dbReference>
<evidence type="ECO:0000313" key="3">
    <source>
        <dbReference type="Proteomes" id="UP001153620"/>
    </source>
</evidence>
<keyword evidence="3" id="KW-1185">Reference proteome</keyword>
<dbReference type="SMART" id="SM00355">
    <property type="entry name" value="ZnF_C2H2"/>
    <property type="match status" value="2"/>
</dbReference>
<feature type="domain" description="C2H2-type" evidence="1">
    <location>
        <begin position="329"/>
        <end position="351"/>
    </location>
</feature>
<evidence type="ECO:0000313" key="2">
    <source>
        <dbReference type="EMBL" id="CAG9798793.1"/>
    </source>
</evidence>
<dbReference type="OrthoDB" id="10503997at2759"/>
<dbReference type="Proteomes" id="UP001153620">
    <property type="component" value="Chromosome 1"/>
</dbReference>
<name>A0A9N9WKB3_9DIPT</name>
<dbReference type="SUPFAM" id="SSF57667">
    <property type="entry name" value="beta-beta-alpha zinc fingers"/>
    <property type="match status" value="1"/>
</dbReference>
<reference evidence="2" key="2">
    <citation type="submission" date="2022-10" db="EMBL/GenBank/DDBJ databases">
        <authorList>
            <consortium name="ENA_rothamsted_submissions"/>
            <consortium name="culmorum"/>
            <person name="King R."/>
        </authorList>
    </citation>
    <scope>NUCLEOTIDE SEQUENCE</scope>
</reference>
<evidence type="ECO:0000259" key="1">
    <source>
        <dbReference type="SMART" id="SM00355"/>
    </source>
</evidence>
<feature type="domain" description="C2H2-type" evidence="1">
    <location>
        <begin position="357"/>
        <end position="380"/>
    </location>
</feature>
<dbReference type="Gene3D" id="3.30.160.60">
    <property type="entry name" value="Classic Zinc Finger"/>
    <property type="match status" value="1"/>
</dbReference>
<dbReference type="AlphaFoldDB" id="A0A9N9WKB3"/>